<keyword evidence="3" id="KW-0378">Hydrolase</keyword>
<evidence type="ECO:0000256" key="1">
    <source>
        <dbReference type="ARBA" id="ARBA00022723"/>
    </source>
</evidence>
<evidence type="ECO:0000259" key="2">
    <source>
        <dbReference type="Pfam" id="PF01557"/>
    </source>
</evidence>
<sequence>SERSLTLNDWVRGQGNSREMIAPIVPLICYMSRFVTLRAGDIILTGTRQGGGPMNSGDMLKITLNGKSLTTRVI</sequence>
<dbReference type="InterPro" id="IPR036663">
    <property type="entry name" value="Fumarylacetoacetase_C_sf"/>
</dbReference>
<gene>
    <name evidence="3" type="ORF">AB4M04_25905</name>
</gene>
<comment type="caution">
    <text evidence="3">The sequence shown here is derived from an EMBL/GenBank/DDBJ whole genome shotgun (WGS) entry which is preliminary data.</text>
</comment>
<dbReference type="InterPro" id="IPR011234">
    <property type="entry name" value="Fumarylacetoacetase-like_C"/>
</dbReference>
<feature type="non-terminal residue" evidence="3">
    <location>
        <position position="1"/>
    </location>
</feature>
<dbReference type="GO" id="GO:0016787">
    <property type="term" value="F:hydrolase activity"/>
    <property type="evidence" value="ECO:0007669"/>
    <property type="project" value="UniProtKB-KW"/>
</dbReference>
<dbReference type="EMBL" id="JBFQXQ010000081">
    <property type="protein sequence ID" value="MEX3175490.1"/>
    <property type="molecule type" value="Genomic_DNA"/>
</dbReference>
<proteinExistence type="predicted"/>
<dbReference type="Pfam" id="PF01557">
    <property type="entry name" value="FAA_hydrolase"/>
    <property type="match status" value="1"/>
</dbReference>
<dbReference type="SUPFAM" id="SSF56529">
    <property type="entry name" value="FAH"/>
    <property type="match status" value="1"/>
</dbReference>
<keyword evidence="1" id="KW-0479">Metal-binding</keyword>
<dbReference type="PANTHER" id="PTHR11820:SF7">
    <property type="entry name" value="ACYLPYRUVASE FAHD1, MITOCHONDRIAL"/>
    <property type="match status" value="1"/>
</dbReference>
<dbReference type="Gene3D" id="3.90.850.10">
    <property type="entry name" value="Fumarylacetoacetase-like, C-terminal domain"/>
    <property type="match status" value="1"/>
</dbReference>
<reference evidence="3 4" key="1">
    <citation type="submission" date="2024-07" db="EMBL/GenBank/DDBJ databases">
        <title>Genomes of novel Serratia strains from suburban soil.</title>
        <authorList>
            <person name="Markert E.X."/>
            <person name="Severe K."/>
            <person name="Severe L."/>
            <person name="Twing K.I."/>
            <person name="Ward L.M."/>
        </authorList>
    </citation>
    <scope>NUCLEOTIDE SEQUENCE [LARGE SCALE GENOMIC DNA]</scope>
    <source>
        <strain evidence="3 4">3C-UT</strain>
    </source>
</reference>
<feature type="domain" description="Fumarylacetoacetase-like C-terminal" evidence="2">
    <location>
        <begin position="5"/>
        <end position="71"/>
    </location>
</feature>
<accession>A0ABV3US26</accession>
<dbReference type="RefSeq" id="WP_368454621.1">
    <property type="nucleotide sequence ID" value="NZ_JBFQXQ010000081.1"/>
</dbReference>
<evidence type="ECO:0000313" key="4">
    <source>
        <dbReference type="Proteomes" id="UP001558101"/>
    </source>
</evidence>
<name>A0ABV3US26_9GAMM</name>
<dbReference type="Proteomes" id="UP001558101">
    <property type="component" value="Unassembled WGS sequence"/>
</dbReference>
<evidence type="ECO:0000313" key="3">
    <source>
        <dbReference type="EMBL" id="MEX3175490.1"/>
    </source>
</evidence>
<protein>
    <submittedName>
        <fullName evidence="3">Fumarylacetoacetate hydrolase family protein</fullName>
    </submittedName>
</protein>
<dbReference type="PANTHER" id="PTHR11820">
    <property type="entry name" value="ACYLPYRUVASE"/>
    <property type="match status" value="1"/>
</dbReference>
<organism evidence="3 4">
    <name type="scientific">Serratia quinivorans</name>
    <dbReference type="NCBI Taxonomy" id="137545"/>
    <lineage>
        <taxon>Bacteria</taxon>
        <taxon>Pseudomonadati</taxon>
        <taxon>Pseudomonadota</taxon>
        <taxon>Gammaproteobacteria</taxon>
        <taxon>Enterobacterales</taxon>
        <taxon>Yersiniaceae</taxon>
        <taxon>Serratia</taxon>
    </lineage>
</organism>
<keyword evidence="4" id="KW-1185">Reference proteome</keyword>